<reference evidence="1" key="1">
    <citation type="submission" date="2018-02" db="EMBL/GenBank/DDBJ databases">
        <title>Rhizophora mucronata_Transcriptome.</title>
        <authorList>
            <person name="Meera S.P."/>
            <person name="Sreeshan A."/>
            <person name="Augustine A."/>
        </authorList>
    </citation>
    <scope>NUCLEOTIDE SEQUENCE</scope>
    <source>
        <tissue evidence="1">Leaf</tissue>
    </source>
</reference>
<dbReference type="AlphaFoldDB" id="A0A2P2MMM4"/>
<sequence length="42" mass="5156">MYYSWTSLATFYYPLDEGVVLQFLRVVVMARWYFPPHSFVKF</sequence>
<dbReference type="EMBL" id="GGEC01050985">
    <property type="protein sequence ID" value="MBX31469.1"/>
    <property type="molecule type" value="Transcribed_RNA"/>
</dbReference>
<proteinExistence type="predicted"/>
<protein>
    <submittedName>
        <fullName evidence="1">Uncharacterized protein</fullName>
    </submittedName>
</protein>
<name>A0A2P2MMM4_RHIMU</name>
<organism evidence="1">
    <name type="scientific">Rhizophora mucronata</name>
    <name type="common">Asiatic mangrove</name>
    <dbReference type="NCBI Taxonomy" id="61149"/>
    <lineage>
        <taxon>Eukaryota</taxon>
        <taxon>Viridiplantae</taxon>
        <taxon>Streptophyta</taxon>
        <taxon>Embryophyta</taxon>
        <taxon>Tracheophyta</taxon>
        <taxon>Spermatophyta</taxon>
        <taxon>Magnoliopsida</taxon>
        <taxon>eudicotyledons</taxon>
        <taxon>Gunneridae</taxon>
        <taxon>Pentapetalae</taxon>
        <taxon>rosids</taxon>
        <taxon>fabids</taxon>
        <taxon>Malpighiales</taxon>
        <taxon>Rhizophoraceae</taxon>
        <taxon>Rhizophora</taxon>
    </lineage>
</organism>
<evidence type="ECO:0000313" key="1">
    <source>
        <dbReference type="EMBL" id="MBX31469.1"/>
    </source>
</evidence>
<accession>A0A2P2MMM4</accession>